<sequence length="69" mass="7670">MTGLSPLDRAAEALTEAQREIASTISSYPTPISGCDAQFNHLLDCRRRLERARRELAQPEFVPTSRNPG</sequence>
<dbReference type="EMBL" id="QGGV01000002">
    <property type="protein sequence ID" value="PWK57384.1"/>
    <property type="molecule type" value="Genomic_DNA"/>
</dbReference>
<dbReference type="RefSeq" id="WP_109758002.1">
    <property type="nucleotide sequence ID" value="NZ_CP034588.1"/>
</dbReference>
<evidence type="ECO:0000313" key="2">
    <source>
        <dbReference type="Proteomes" id="UP000245390"/>
    </source>
</evidence>
<organism evidence="1 2">
    <name type="scientific">Silicimonas algicola</name>
    <dbReference type="NCBI Taxonomy" id="1826607"/>
    <lineage>
        <taxon>Bacteria</taxon>
        <taxon>Pseudomonadati</taxon>
        <taxon>Pseudomonadota</taxon>
        <taxon>Alphaproteobacteria</taxon>
        <taxon>Rhodobacterales</taxon>
        <taxon>Paracoccaceae</taxon>
    </lineage>
</organism>
<accession>A0A316G919</accession>
<dbReference type="KEGG" id="salo:EF888_14020"/>
<evidence type="ECO:0000313" key="1">
    <source>
        <dbReference type="EMBL" id="PWK57384.1"/>
    </source>
</evidence>
<proteinExistence type="predicted"/>
<keyword evidence="2" id="KW-1185">Reference proteome</keyword>
<comment type="caution">
    <text evidence="1">The sequence shown here is derived from an EMBL/GenBank/DDBJ whole genome shotgun (WGS) entry which is preliminary data.</text>
</comment>
<dbReference type="Proteomes" id="UP000245390">
    <property type="component" value="Unassembled WGS sequence"/>
</dbReference>
<dbReference type="AlphaFoldDB" id="A0A316G919"/>
<reference evidence="1 2" key="1">
    <citation type="submission" date="2018-05" db="EMBL/GenBank/DDBJ databases">
        <title>Genomic Encyclopedia of Type Strains, Phase IV (KMG-IV): sequencing the most valuable type-strain genomes for metagenomic binning, comparative biology and taxonomic classification.</title>
        <authorList>
            <person name="Goeker M."/>
        </authorList>
    </citation>
    <scope>NUCLEOTIDE SEQUENCE [LARGE SCALE GENOMIC DNA]</scope>
    <source>
        <strain evidence="1 2">DSM 103371</strain>
    </source>
</reference>
<dbReference type="OrthoDB" id="7708793at2"/>
<gene>
    <name evidence="1" type="ORF">C8D95_10226</name>
</gene>
<protein>
    <submittedName>
        <fullName evidence="1">Uncharacterized protein</fullName>
    </submittedName>
</protein>
<name>A0A316G919_9RHOB</name>